<dbReference type="GO" id="GO:0044550">
    <property type="term" value="P:secondary metabolite biosynthetic process"/>
    <property type="evidence" value="ECO:0007669"/>
    <property type="project" value="TreeGrafter"/>
</dbReference>
<dbReference type="EMBL" id="KB644408">
    <property type="protein sequence ID" value="EPS25857.1"/>
    <property type="molecule type" value="Genomic_DNA"/>
</dbReference>
<dbReference type="NCBIfam" id="TIGR01733">
    <property type="entry name" value="AA-adenyl-dom"/>
    <property type="match status" value="1"/>
</dbReference>
<evidence type="ECO:0000256" key="2">
    <source>
        <dbReference type="ARBA" id="ARBA00022553"/>
    </source>
</evidence>
<comment type="similarity">
    <text evidence="5">Belongs to the NRP synthetase family.</text>
</comment>
<dbReference type="InterPro" id="IPR045851">
    <property type="entry name" value="AMP-bd_C_sf"/>
</dbReference>
<dbReference type="Pfam" id="PF00550">
    <property type="entry name" value="PP-binding"/>
    <property type="match status" value="1"/>
</dbReference>
<name>S8AVI8_PENO1</name>
<dbReference type="HOGENOM" id="CLU_000022_60_3_1"/>
<gene>
    <name evidence="7" type="ORF">PDE_00793</name>
</gene>
<sequence length="1121" mass="123662">MAIEEIFTAEGTEALSPDDRVRLSQWNSGGQCPPITEQCIHHLIQKQAQACPDAPAVCGWDGDLTYAELEARSTLLARTIAAQGVTPGSFVPICLAKSCWAPVAILAIIKAGAAFVLLDPSHPRERLRLITEDLRATVLLTDKFSIQTVDGLARQVLLVEGTLDHTESSLSSFSTLSLVPGSEITPSHPLYVVFTSGSTGTPKGVVVSHAAYATSAQGLISPLALTSASRVFQFASYAFDVSVSDHLLTLLAGGCICIPSEAERQNHLGRTIHTLRANWIFLTPSIARVLDPKDLPCLETLVLGGEAILTEDFTRWLTASPPVRAVRGLYGPAEVAAGTTVNPELGACGTIATNIGRAPAANCWVVDPEDYHVLLPIGTVGELLVESPALSLGYLNRPDLTAAAFISSPRWLHRRLQGGAASESRMYRTGDLVRYNRDGSLEYSGRIDTQVKIRGQRVELAEVESHVRAYLSQYGQSCTVLAEVVRRQNISPQLVVFVHYASSSQSPHAPLTPEFCAPSAEMRSWTEDLLRALAVKLPLYMVPEFCVRLTAVPLTSTGKVNRRALRELIAALSPDEWKSLQASNCMDSVEAPQTAMETSIRRLWAKILRVDPESIDRQDDWFQIGGNSLSAMQLVSTALKEDVFFTVKDIFQRRTLSALADVATESRLRDSLNHRHFRPFQWLGDDAEKRNRLTQMIMAAYHPDGPATVEDIFPADDMFAACTDIEATSSYNLTSRIDTTLGPEIDVERLAMAWTSVLRANPILRSQFLVVEGQGYQVVMKNGSPLRVEPNRPLDGEIEDLWGFQKPLVRLTVARTTNGQTHSHSLTLLIHHTLYDDHGLLALFQQLERAYNSEILLPSDHGQYLQWLAAVNHETEDYWRRTFAGYQPLPLPVPLPTQDHALLARKWLPAFSIPRRTDVRSNSMYTVENKASLTMALVLALWSKGSKGTDIVFAASHSRRGAPVPGMADMVCAAVMPLPRRILLQPSRSISESLAAVQAQALDELPFQNLGWYKLAELSSETAAACRCWTIFNVQAYLPDLMPSMFQNWRCSLPPDYDSPQALYVNCEVHRDCVKVILGYDPDVVTDAVAQQLKNTFIKVFGLIDREEEMLVQEVLELGLC</sequence>
<dbReference type="InterPro" id="IPR023213">
    <property type="entry name" value="CAT-like_dom_sf"/>
</dbReference>
<dbReference type="CDD" id="cd05918">
    <property type="entry name" value="A_NRPS_SidN3_like"/>
    <property type="match status" value="1"/>
</dbReference>
<evidence type="ECO:0000259" key="6">
    <source>
        <dbReference type="PROSITE" id="PS50075"/>
    </source>
</evidence>
<evidence type="ECO:0000313" key="7">
    <source>
        <dbReference type="EMBL" id="EPS25857.1"/>
    </source>
</evidence>
<dbReference type="InterPro" id="IPR001242">
    <property type="entry name" value="Condensation_dom"/>
</dbReference>
<dbReference type="Proteomes" id="UP000019376">
    <property type="component" value="Unassembled WGS sequence"/>
</dbReference>
<dbReference type="InterPro" id="IPR042099">
    <property type="entry name" value="ANL_N_sf"/>
</dbReference>
<dbReference type="SUPFAM" id="SSF56801">
    <property type="entry name" value="Acetyl-CoA synthetase-like"/>
    <property type="match status" value="1"/>
</dbReference>
<dbReference type="GO" id="GO:0031177">
    <property type="term" value="F:phosphopantetheine binding"/>
    <property type="evidence" value="ECO:0007669"/>
    <property type="project" value="TreeGrafter"/>
</dbReference>
<evidence type="ECO:0000256" key="3">
    <source>
        <dbReference type="ARBA" id="ARBA00022598"/>
    </source>
</evidence>
<dbReference type="InterPro" id="IPR010071">
    <property type="entry name" value="AA_adenyl_dom"/>
</dbReference>
<keyword evidence="8" id="KW-1185">Reference proteome</keyword>
<dbReference type="Gene3D" id="3.30.559.30">
    <property type="entry name" value="Nonribosomal peptide synthetase, condensation domain"/>
    <property type="match status" value="1"/>
</dbReference>
<dbReference type="STRING" id="933388.S8AVI8"/>
<dbReference type="GO" id="GO:0005737">
    <property type="term" value="C:cytoplasm"/>
    <property type="evidence" value="ECO:0007669"/>
    <property type="project" value="TreeGrafter"/>
</dbReference>
<evidence type="ECO:0000256" key="4">
    <source>
        <dbReference type="ARBA" id="ARBA00022737"/>
    </source>
</evidence>
<dbReference type="PROSITE" id="PS00455">
    <property type="entry name" value="AMP_BINDING"/>
    <property type="match status" value="1"/>
</dbReference>
<dbReference type="Gene3D" id="1.10.1200.10">
    <property type="entry name" value="ACP-like"/>
    <property type="match status" value="1"/>
</dbReference>
<dbReference type="FunFam" id="1.10.1200.10:FF:000005">
    <property type="entry name" value="Nonribosomal peptide synthetase 1"/>
    <property type="match status" value="1"/>
</dbReference>
<evidence type="ECO:0000256" key="1">
    <source>
        <dbReference type="ARBA" id="ARBA00022450"/>
    </source>
</evidence>
<dbReference type="GO" id="GO:0043041">
    <property type="term" value="P:amino acid activation for nonribosomal peptide biosynthetic process"/>
    <property type="evidence" value="ECO:0007669"/>
    <property type="project" value="TreeGrafter"/>
</dbReference>
<dbReference type="SUPFAM" id="SSF47336">
    <property type="entry name" value="ACP-like"/>
    <property type="match status" value="1"/>
</dbReference>
<dbReference type="InterPro" id="IPR000873">
    <property type="entry name" value="AMP-dep_synth/lig_dom"/>
</dbReference>
<accession>S8AVI8</accession>
<dbReference type="Gene3D" id="3.30.559.10">
    <property type="entry name" value="Chloramphenicol acetyltransferase-like domain"/>
    <property type="match status" value="1"/>
</dbReference>
<protein>
    <recommendedName>
        <fullName evidence="6">Carrier domain-containing protein</fullName>
    </recommendedName>
</protein>
<keyword evidence="4" id="KW-0677">Repeat</keyword>
<keyword evidence="1" id="KW-0596">Phosphopantetheine</keyword>
<dbReference type="PANTHER" id="PTHR45527">
    <property type="entry name" value="NONRIBOSOMAL PEPTIDE SYNTHETASE"/>
    <property type="match status" value="1"/>
</dbReference>
<dbReference type="InterPro" id="IPR009081">
    <property type="entry name" value="PP-bd_ACP"/>
</dbReference>
<dbReference type="Gene3D" id="3.40.50.12780">
    <property type="entry name" value="N-terminal domain of ligase-like"/>
    <property type="match status" value="1"/>
</dbReference>
<dbReference type="Gene3D" id="3.30.300.30">
    <property type="match status" value="1"/>
</dbReference>
<dbReference type="InterPro" id="IPR006162">
    <property type="entry name" value="Ppantetheine_attach_site"/>
</dbReference>
<feature type="domain" description="Carrier" evidence="6">
    <location>
        <begin position="591"/>
        <end position="667"/>
    </location>
</feature>
<dbReference type="InterPro" id="IPR020845">
    <property type="entry name" value="AMP-binding_CS"/>
</dbReference>
<keyword evidence="3" id="KW-0436">Ligase</keyword>
<reference evidence="7 8" key="1">
    <citation type="journal article" date="2013" name="PLoS ONE">
        <title>Genomic and secretomic analyses reveal unique features of the lignocellulolytic enzyme system of Penicillium decumbens.</title>
        <authorList>
            <person name="Liu G."/>
            <person name="Zhang L."/>
            <person name="Wei X."/>
            <person name="Zou G."/>
            <person name="Qin Y."/>
            <person name="Ma L."/>
            <person name="Li J."/>
            <person name="Zheng H."/>
            <person name="Wang S."/>
            <person name="Wang C."/>
            <person name="Xun L."/>
            <person name="Zhao G.-P."/>
            <person name="Zhou Z."/>
            <person name="Qu Y."/>
        </authorList>
    </citation>
    <scope>NUCLEOTIDE SEQUENCE [LARGE SCALE GENOMIC DNA]</scope>
    <source>
        <strain evidence="8">114-2 / CGMCC 5302</strain>
    </source>
</reference>
<dbReference type="eggNOG" id="KOG1178">
    <property type="taxonomic scope" value="Eukaryota"/>
</dbReference>
<dbReference type="PhylomeDB" id="S8AVI8"/>
<organism evidence="7 8">
    <name type="scientific">Penicillium oxalicum (strain 114-2 / CGMCC 5302)</name>
    <name type="common">Penicillium decumbens</name>
    <dbReference type="NCBI Taxonomy" id="933388"/>
    <lineage>
        <taxon>Eukaryota</taxon>
        <taxon>Fungi</taxon>
        <taxon>Dikarya</taxon>
        <taxon>Ascomycota</taxon>
        <taxon>Pezizomycotina</taxon>
        <taxon>Eurotiomycetes</taxon>
        <taxon>Eurotiomycetidae</taxon>
        <taxon>Eurotiales</taxon>
        <taxon>Aspergillaceae</taxon>
        <taxon>Penicillium</taxon>
    </lineage>
</organism>
<evidence type="ECO:0000313" key="8">
    <source>
        <dbReference type="Proteomes" id="UP000019376"/>
    </source>
</evidence>
<dbReference type="PROSITE" id="PS50075">
    <property type="entry name" value="CARRIER"/>
    <property type="match status" value="1"/>
</dbReference>
<evidence type="ECO:0000256" key="5">
    <source>
        <dbReference type="ARBA" id="ARBA00029454"/>
    </source>
</evidence>
<dbReference type="OrthoDB" id="416786at2759"/>
<dbReference type="PANTHER" id="PTHR45527:SF16">
    <property type="entry name" value="NONRIBOSOMAL PEPTIDE SYNTHASE ATNA-RELATED"/>
    <property type="match status" value="1"/>
</dbReference>
<keyword evidence="2" id="KW-0597">Phosphoprotein</keyword>
<proteinExistence type="inferred from homology"/>
<dbReference type="Pfam" id="PF00501">
    <property type="entry name" value="AMP-binding"/>
    <property type="match status" value="1"/>
</dbReference>
<dbReference type="Pfam" id="PF00668">
    <property type="entry name" value="Condensation"/>
    <property type="match status" value="1"/>
</dbReference>
<dbReference type="AlphaFoldDB" id="S8AVI8"/>
<dbReference type="PROSITE" id="PS00012">
    <property type="entry name" value="PHOSPHOPANTETHEINE"/>
    <property type="match status" value="1"/>
</dbReference>
<dbReference type="InterPro" id="IPR036736">
    <property type="entry name" value="ACP-like_sf"/>
</dbReference>
<dbReference type="FunFam" id="3.40.50.980:FF:000001">
    <property type="entry name" value="Non-ribosomal peptide synthetase"/>
    <property type="match status" value="1"/>
</dbReference>
<dbReference type="SUPFAM" id="SSF52777">
    <property type="entry name" value="CoA-dependent acyltransferases"/>
    <property type="match status" value="2"/>
</dbReference>
<dbReference type="GO" id="GO:0016874">
    <property type="term" value="F:ligase activity"/>
    <property type="evidence" value="ECO:0007669"/>
    <property type="project" value="UniProtKB-KW"/>
</dbReference>
<dbReference type="FunFam" id="3.40.50.12780:FF:000014">
    <property type="entry name" value="Nonribosomal peptide synthetase 1"/>
    <property type="match status" value="1"/>
</dbReference>